<dbReference type="EMBL" id="FOPP01000005">
    <property type="protein sequence ID" value="SFH11205.1"/>
    <property type="molecule type" value="Genomic_DNA"/>
</dbReference>
<dbReference type="AlphaFoldDB" id="A0A1I2XCL6"/>
<name>A0A1I2XCL6_9SPHI</name>
<gene>
    <name evidence="1" type="ORF">SAMN04489864_105146</name>
</gene>
<protein>
    <submittedName>
        <fullName evidence="1">Uncharacterized protein</fullName>
    </submittedName>
</protein>
<evidence type="ECO:0000313" key="1">
    <source>
        <dbReference type="EMBL" id="SFH11205.1"/>
    </source>
</evidence>
<dbReference type="Proteomes" id="UP000199666">
    <property type="component" value="Unassembled WGS sequence"/>
</dbReference>
<reference evidence="1 2" key="1">
    <citation type="submission" date="2016-10" db="EMBL/GenBank/DDBJ databases">
        <authorList>
            <person name="de Groot N.N."/>
        </authorList>
    </citation>
    <scope>NUCLEOTIDE SEQUENCE [LARGE SCALE GENOMIC DNA]</scope>
    <source>
        <strain evidence="1 2">DSM 18684</strain>
    </source>
</reference>
<organism evidence="1 2">
    <name type="scientific">Pedobacter insulae</name>
    <dbReference type="NCBI Taxonomy" id="414048"/>
    <lineage>
        <taxon>Bacteria</taxon>
        <taxon>Pseudomonadati</taxon>
        <taxon>Bacteroidota</taxon>
        <taxon>Sphingobacteriia</taxon>
        <taxon>Sphingobacteriales</taxon>
        <taxon>Sphingobacteriaceae</taxon>
        <taxon>Pedobacter</taxon>
    </lineage>
</organism>
<evidence type="ECO:0000313" key="2">
    <source>
        <dbReference type="Proteomes" id="UP000199666"/>
    </source>
</evidence>
<keyword evidence="2" id="KW-1185">Reference proteome</keyword>
<sequence length="66" mass="7662">MSLQPISLLDAIKMEKEFKITSAQHYEDTMITIFELQEQEDPLTASQIKEIEIMLQAAAKYEDEEL</sequence>
<proteinExistence type="predicted"/>
<accession>A0A1I2XCL6</accession>